<accession>A0A0P6Y2B5</accession>
<dbReference type="PROSITE" id="PS00913">
    <property type="entry name" value="ADH_IRON_1"/>
    <property type="match status" value="1"/>
</dbReference>
<dbReference type="Gene3D" id="3.40.50.1970">
    <property type="match status" value="1"/>
</dbReference>
<dbReference type="Pfam" id="PF25137">
    <property type="entry name" value="ADH_Fe_C"/>
    <property type="match status" value="1"/>
</dbReference>
<evidence type="ECO:0000259" key="2">
    <source>
        <dbReference type="Pfam" id="PF00465"/>
    </source>
</evidence>
<dbReference type="CDD" id="cd14862">
    <property type="entry name" value="Fe-ADH-like"/>
    <property type="match status" value="1"/>
</dbReference>
<keyword evidence="5" id="KW-1185">Reference proteome</keyword>
<keyword evidence="4" id="KW-0830">Ubiquinone</keyword>
<protein>
    <submittedName>
        <fullName evidence="4">NADH-ubiquinone oxidoreductase subunit 6</fullName>
    </submittedName>
</protein>
<dbReference type="STRING" id="869279.SE15_07955"/>
<evidence type="ECO:0000313" key="5">
    <source>
        <dbReference type="Proteomes" id="UP000050544"/>
    </source>
</evidence>
<comment type="caution">
    <text evidence="4">The sequence shown here is derived from an EMBL/GenBank/DDBJ whole genome shotgun (WGS) entry which is preliminary data.</text>
</comment>
<evidence type="ECO:0000313" key="4">
    <source>
        <dbReference type="EMBL" id="KPL83179.1"/>
    </source>
</evidence>
<dbReference type="SUPFAM" id="SSF56796">
    <property type="entry name" value="Dehydroquinate synthase-like"/>
    <property type="match status" value="1"/>
</dbReference>
<proteinExistence type="predicted"/>
<reference evidence="4 5" key="1">
    <citation type="submission" date="2015-07" db="EMBL/GenBank/DDBJ databases">
        <title>Whole genome sequence of Thermanaerothrix daxensis DSM 23592.</title>
        <authorList>
            <person name="Hemp J."/>
            <person name="Ward L.M."/>
            <person name="Pace L.A."/>
            <person name="Fischer W.W."/>
        </authorList>
    </citation>
    <scope>NUCLEOTIDE SEQUENCE [LARGE SCALE GENOMIC DNA]</scope>
    <source>
        <strain evidence="4 5">GNS-1</strain>
    </source>
</reference>
<name>A0A0P6Y2B5_9CHLR</name>
<dbReference type="EMBL" id="LGKO01000004">
    <property type="protein sequence ID" value="KPL83179.1"/>
    <property type="molecule type" value="Genomic_DNA"/>
</dbReference>
<dbReference type="FunFam" id="3.40.50.1970:FF:000003">
    <property type="entry name" value="Alcohol dehydrogenase, iron-containing"/>
    <property type="match status" value="1"/>
</dbReference>
<evidence type="ECO:0000259" key="3">
    <source>
        <dbReference type="Pfam" id="PF25137"/>
    </source>
</evidence>
<dbReference type="Gene3D" id="1.20.1090.10">
    <property type="entry name" value="Dehydroquinate synthase-like - alpha domain"/>
    <property type="match status" value="1"/>
</dbReference>
<keyword evidence="1" id="KW-0560">Oxidoreductase</keyword>
<dbReference type="GO" id="GO:0046872">
    <property type="term" value="F:metal ion binding"/>
    <property type="evidence" value="ECO:0007669"/>
    <property type="project" value="InterPro"/>
</dbReference>
<dbReference type="OrthoDB" id="9815791at2"/>
<gene>
    <name evidence="4" type="ORF">SE15_07955</name>
</gene>
<dbReference type="RefSeq" id="WP_054521582.1">
    <property type="nucleotide sequence ID" value="NZ_LGKO01000004.1"/>
</dbReference>
<dbReference type="Pfam" id="PF00465">
    <property type="entry name" value="Fe-ADH"/>
    <property type="match status" value="1"/>
</dbReference>
<feature type="domain" description="Alcohol dehydrogenase iron-type/glycerol dehydrogenase GldA" evidence="2">
    <location>
        <begin position="9"/>
        <end position="172"/>
    </location>
</feature>
<dbReference type="GO" id="GO:0004022">
    <property type="term" value="F:alcohol dehydrogenase (NAD+) activity"/>
    <property type="evidence" value="ECO:0007669"/>
    <property type="project" value="TreeGrafter"/>
</dbReference>
<dbReference type="InterPro" id="IPR056798">
    <property type="entry name" value="ADH_Fe_C"/>
</dbReference>
<sequence>MWYFSSPLIVYGEDALSHLTTLEGHRAALITDDTLVRLGFAARVIQNLQQAGLQVVCYDHVEPEPSLEQVQAGARFLLEHQPDWIVALGGGSVIDAAKAMWILYARPDLEPEAINPIERFNLRERARFVAIPTTSGTGSEVTWAIVLTNRAERRKLGLGSREAIADIAIVDPALVLDLPPRLTADTGLDALTHAIEGFTSTYHNDFTDGLCLKAAKLVFEYLPRAYRYGREDAEARAHMHFAATIAGLGFGNAMAALAHGMGHALGAIFHIPHGRAVALALPYTIAYCASGEPGSTRYAELAAYLGLPAGNEQTAAQSLLRAVWDLMKQVDQPVTLAEAGISRDDLAREMEWLVAHAMNDTQTIMSPRIPDESEMQTIFWQIYSGEIDL</sequence>
<dbReference type="PANTHER" id="PTHR11496:SF83">
    <property type="entry name" value="HYDROXYACID-OXOACID TRANSHYDROGENASE, MITOCHONDRIAL"/>
    <property type="match status" value="1"/>
</dbReference>
<organism evidence="4 5">
    <name type="scientific">Thermanaerothrix daxensis</name>
    <dbReference type="NCBI Taxonomy" id="869279"/>
    <lineage>
        <taxon>Bacteria</taxon>
        <taxon>Bacillati</taxon>
        <taxon>Chloroflexota</taxon>
        <taxon>Anaerolineae</taxon>
        <taxon>Anaerolineales</taxon>
        <taxon>Anaerolineaceae</taxon>
        <taxon>Thermanaerothrix</taxon>
    </lineage>
</organism>
<dbReference type="InterPro" id="IPR001670">
    <property type="entry name" value="ADH_Fe/GldA"/>
</dbReference>
<dbReference type="PANTHER" id="PTHR11496">
    <property type="entry name" value="ALCOHOL DEHYDROGENASE"/>
    <property type="match status" value="1"/>
</dbReference>
<dbReference type="InterPro" id="IPR039697">
    <property type="entry name" value="Alcohol_dehydrogenase_Fe"/>
</dbReference>
<feature type="domain" description="Fe-containing alcohol dehydrogenase-like C-terminal" evidence="3">
    <location>
        <begin position="183"/>
        <end position="381"/>
    </location>
</feature>
<dbReference type="Proteomes" id="UP000050544">
    <property type="component" value="Unassembled WGS sequence"/>
</dbReference>
<dbReference type="InterPro" id="IPR018211">
    <property type="entry name" value="ADH_Fe_CS"/>
</dbReference>
<evidence type="ECO:0000256" key="1">
    <source>
        <dbReference type="ARBA" id="ARBA00023002"/>
    </source>
</evidence>
<dbReference type="FunFam" id="1.20.1090.10:FF:000001">
    <property type="entry name" value="Aldehyde-alcohol dehydrogenase"/>
    <property type="match status" value="1"/>
</dbReference>
<dbReference type="AlphaFoldDB" id="A0A0P6Y2B5"/>